<dbReference type="AlphaFoldDB" id="A0A371CPC8"/>
<dbReference type="OrthoDB" id="2756366at2759"/>
<accession>A0A371CPC8</accession>
<sequence length="300" mass="33587">MASPADSHIVAYHVALASVNPNVYRPTHHSLPLERTLTTVEHDLPQPQETAQAVTFHAHKEPTPVRTYLGLRNSVFTLSASRSGPRNSVTPSGLPPDFVQARTVLTQANQWFASAALNLHNLIASVDRGDVRVELLEDWYTFVLGPALRTYVLRLTGVVSGTVSQFVLPASPAVLYAIPVIRFISWVHAFERGGFRLSDNITPAQRELLIDFARIWEGFARQAQIDRGWYYFIALLHSLVAEPLVPGSENEDGSFGQLAVLSRWAREYYPNWFPSEAEDYKDDPEMPELVEVYGSDSDEQ</sequence>
<dbReference type="Proteomes" id="UP000256964">
    <property type="component" value="Unassembled WGS sequence"/>
</dbReference>
<dbReference type="EMBL" id="KZ857491">
    <property type="protein sequence ID" value="RDX42158.1"/>
    <property type="molecule type" value="Genomic_DNA"/>
</dbReference>
<proteinExistence type="predicted"/>
<organism evidence="1 2">
    <name type="scientific">Lentinus brumalis</name>
    <dbReference type="NCBI Taxonomy" id="2498619"/>
    <lineage>
        <taxon>Eukaryota</taxon>
        <taxon>Fungi</taxon>
        <taxon>Dikarya</taxon>
        <taxon>Basidiomycota</taxon>
        <taxon>Agaricomycotina</taxon>
        <taxon>Agaricomycetes</taxon>
        <taxon>Polyporales</taxon>
        <taxon>Polyporaceae</taxon>
        <taxon>Lentinus</taxon>
    </lineage>
</organism>
<keyword evidence="2" id="KW-1185">Reference proteome</keyword>
<evidence type="ECO:0000313" key="1">
    <source>
        <dbReference type="EMBL" id="RDX42158.1"/>
    </source>
</evidence>
<evidence type="ECO:0000313" key="2">
    <source>
        <dbReference type="Proteomes" id="UP000256964"/>
    </source>
</evidence>
<gene>
    <name evidence="1" type="ORF">OH76DRAFT_1488873</name>
</gene>
<protein>
    <submittedName>
        <fullName evidence="1">Uncharacterized protein</fullName>
    </submittedName>
</protein>
<name>A0A371CPC8_9APHY</name>
<reference evidence="1 2" key="1">
    <citation type="journal article" date="2018" name="Biotechnol. Biofuels">
        <title>Integrative visual omics of the white-rot fungus Polyporus brumalis exposes the biotechnological potential of its oxidative enzymes for delignifying raw plant biomass.</title>
        <authorList>
            <person name="Miyauchi S."/>
            <person name="Rancon A."/>
            <person name="Drula E."/>
            <person name="Hage H."/>
            <person name="Chaduli D."/>
            <person name="Favel A."/>
            <person name="Grisel S."/>
            <person name="Henrissat B."/>
            <person name="Herpoel-Gimbert I."/>
            <person name="Ruiz-Duenas F.J."/>
            <person name="Chevret D."/>
            <person name="Hainaut M."/>
            <person name="Lin J."/>
            <person name="Wang M."/>
            <person name="Pangilinan J."/>
            <person name="Lipzen A."/>
            <person name="Lesage-Meessen L."/>
            <person name="Navarro D."/>
            <person name="Riley R."/>
            <person name="Grigoriev I.V."/>
            <person name="Zhou S."/>
            <person name="Raouche S."/>
            <person name="Rosso M.N."/>
        </authorList>
    </citation>
    <scope>NUCLEOTIDE SEQUENCE [LARGE SCALE GENOMIC DNA]</scope>
    <source>
        <strain evidence="1 2">BRFM 1820</strain>
    </source>
</reference>